<dbReference type="AlphaFoldDB" id="A0A934Q960"/>
<evidence type="ECO:0000256" key="1">
    <source>
        <dbReference type="SAM" id="Phobius"/>
    </source>
</evidence>
<reference evidence="2" key="1">
    <citation type="submission" date="2020-12" db="EMBL/GenBank/DDBJ databases">
        <title>Leucobacter sp. CAS1, isolated from Chromium sludge.</title>
        <authorList>
            <person name="Xu Z."/>
        </authorList>
    </citation>
    <scope>NUCLEOTIDE SEQUENCE</scope>
    <source>
        <strain evidence="2">CSA1</strain>
    </source>
</reference>
<feature type="transmembrane region" description="Helical" evidence="1">
    <location>
        <begin position="20"/>
        <end position="36"/>
    </location>
</feature>
<feature type="transmembrane region" description="Helical" evidence="1">
    <location>
        <begin position="216"/>
        <end position="235"/>
    </location>
</feature>
<accession>A0A934Q960</accession>
<dbReference type="RefSeq" id="WP_200116318.1">
    <property type="nucleotide sequence ID" value="NZ_JAEHOH010000022.1"/>
</dbReference>
<protein>
    <submittedName>
        <fullName evidence="2">DUF1345 domain-containing protein</fullName>
    </submittedName>
</protein>
<keyword evidence="1" id="KW-0472">Membrane</keyword>
<dbReference type="InterPro" id="IPR009781">
    <property type="entry name" value="DUF1345"/>
</dbReference>
<name>A0A934Q960_9MICO</name>
<dbReference type="EMBL" id="JAEHOH010000022">
    <property type="protein sequence ID" value="MBK0420176.1"/>
    <property type="molecule type" value="Genomic_DNA"/>
</dbReference>
<dbReference type="Pfam" id="PF07077">
    <property type="entry name" value="DUF1345"/>
    <property type="match status" value="1"/>
</dbReference>
<organism evidence="2 3">
    <name type="scientific">Leucobacter chromiisoli</name>
    <dbReference type="NCBI Taxonomy" id="2796471"/>
    <lineage>
        <taxon>Bacteria</taxon>
        <taxon>Bacillati</taxon>
        <taxon>Actinomycetota</taxon>
        <taxon>Actinomycetes</taxon>
        <taxon>Micrococcales</taxon>
        <taxon>Microbacteriaceae</taxon>
        <taxon>Leucobacter</taxon>
    </lineage>
</organism>
<evidence type="ECO:0000313" key="2">
    <source>
        <dbReference type="EMBL" id="MBK0420176.1"/>
    </source>
</evidence>
<gene>
    <name evidence="2" type="ORF">JD276_14160</name>
</gene>
<dbReference type="Proteomes" id="UP000608530">
    <property type="component" value="Unassembled WGS sequence"/>
</dbReference>
<feature type="transmembrane region" description="Helical" evidence="1">
    <location>
        <begin position="133"/>
        <end position="156"/>
    </location>
</feature>
<evidence type="ECO:0000313" key="3">
    <source>
        <dbReference type="Proteomes" id="UP000608530"/>
    </source>
</evidence>
<keyword evidence="1" id="KW-0812">Transmembrane</keyword>
<proteinExistence type="predicted"/>
<feature type="transmembrane region" description="Helical" evidence="1">
    <location>
        <begin position="105"/>
        <end position="127"/>
    </location>
</feature>
<sequence>MKRRGRLRKVPLPYDDGFRGGIASFAPTFAIVGWLFTFWSDPSSADPFFAVALFCASWTVFSLVYILWTHRLFSRTPPAEAERIAAVQHRRGPSRLSRSLGFGDTASWTMSAATVSLLAAIMATVLGRDVGGLWFPLLVIVTAAASWATMVYAFALRYFRLHAAGERIDFEIEESPEFIDFVSMSVMISSVGAMSAGTPRTREGLSTVRTQTYLGFAFNALVVAMVVSLVSGLVATR</sequence>
<keyword evidence="3" id="KW-1185">Reference proteome</keyword>
<feature type="transmembrane region" description="Helical" evidence="1">
    <location>
        <begin position="48"/>
        <end position="68"/>
    </location>
</feature>
<keyword evidence="1" id="KW-1133">Transmembrane helix</keyword>
<comment type="caution">
    <text evidence="2">The sequence shown here is derived from an EMBL/GenBank/DDBJ whole genome shotgun (WGS) entry which is preliminary data.</text>
</comment>